<dbReference type="AlphaFoldDB" id="A0A3S5B4G3"/>
<sequence length="102" mass="11441">MLVPRVDRQAETETSRKSGKACRLLHATTDDDSPPSGETDLDRFVEFPERLLFLFRQFGDRSLPSSASGQPSSRDFALNVCRARESPSRAGVDPRCCRLRRG</sequence>
<evidence type="ECO:0000313" key="2">
    <source>
        <dbReference type="EMBL" id="VEL40071.1"/>
    </source>
</evidence>
<name>A0A3S5B4G3_9PLAT</name>
<proteinExistence type="predicted"/>
<gene>
    <name evidence="2" type="ORF">PXEA_LOCUS33511</name>
</gene>
<organism evidence="2 3">
    <name type="scientific">Protopolystoma xenopodis</name>
    <dbReference type="NCBI Taxonomy" id="117903"/>
    <lineage>
        <taxon>Eukaryota</taxon>
        <taxon>Metazoa</taxon>
        <taxon>Spiralia</taxon>
        <taxon>Lophotrochozoa</taxon>
        <taxon>Platyhelminthes</taxon>
        <taxon>Monogenea</taxon>
        <taxon>Polyopisthocotylea</taxon>
        <taxon>Polystomatidea</taxon>
        <taxon>Polystomatidae</taxon>
        <taxon>Protopolystoma</taxon>
    </lineage>
</organism>
<accession>A0A3S5B4G3</accession>
<comment type="caution">
    <text evidence="2">The sequence shown here is derived from an EMBL/GenBank/DDBJ whole genome shotgun (WGS) entry which is preliminary data.</text>
</comment>
<evidence type="ECO:0000256" key="1">
    <source>
        <dbReference type="SAM" id="MobiDB-lite"/>
    </source>
</evidence>
<protein>
    <submittedName>
        <fullName evidence="2">Uncharacterized protein</fullName>
    </submittedName>
</protein>
<reference evidence="2" key="1">
    <citation type="submission" date="2018-11" db="EMBL/GenBank/DDBJ databases">
        <authorList>
            <consortium name="Pathogen Informatics"/>
        </authorList>
    </citation>
    <scope>NUCLEOTIDE SEQUENCE</scope>
</reference>
<feature type="compositionally biased region" description="Basic and acidic residues" evidence="1">
    <location>
        <begin position="1"/>
        <end position="16"/>
    </location>
</feature>
<dbReference type="EMBL" id="CAAALY010263574">
    <property type="protein sequence ID" value="VEL40071.1"/>
    <property type="molecule type" value="Genomic_DNA"/>
</dbReference>
<keyword evidence="3" id="KW-1185">Reference proteome</keyword>
<dbReference type="Proteomes" id="UP000784294">
    <property type="component" value="Unassembled WGS sequence"/>
</dbReference>
<evidence type="ECO:0000313" key="3">
    <source>
        <dbReference type="Proteomes" id="UP000784294"/>
    </source>
</evidence>
<feature type="region of interest" description="Disordered" evidence="1">
    <location>
        <begin position="1"/>
        <end position="41"/>
    </location>
</feature>